<name>A0A6J4LCE2_9BACT</name>
<accession>A0A6J4LCE2</accession>
<organism evidence="2">
    <name type="scientific">uncultured Gemmatimonadota bacterium</name>
    <dbReference type="NCBI Taxonomy" id="203437"/>
    <lineage>
        <taxon>Bacteria</taxon>
        <taxon>Pseudomonadati</taxon>
        <taxon>Gemmatimonadota</taxon>
        <taxon>environmental samples</taxon>
    </lineage>
</organism>
<dbReference type="PANTHER" id="PTHR34504">
    <property type="entry name" value="ANTITOXIN HICB"/>
    <property type="match status" value="1"/>
</dbReference>
<reference evidence="2" key="1">
    <citation type="submission" date="2020-02" db="EMBL/GenBank/DDBJ databases">
        <authorList>
            <person name="Meier V. D."/>
        </authorList>
    </citation>
    <scope>NUCLEOTIDE SEQUENCE</scope>
    <source>
        <strain evidence="2">AVDCRST_MAG68</strain>
    </source>
</reference>
<sequence length="63" mass="6954">MKYAVVVERSDTGFGAYVPELPGCVAVAESEAEVRQLIREAIELHLDALREARISHRDTEAQG</sequence>
<dbReference type="Pfam" id="PF15919">
    <property type="entry name" value="HicB_lk_antitox"/>
    <property type="match status" value="1"/>
</dbReference>
<evidence type="ECO:0000259" key="1">
    <source>
        <dbReference type="Pfam" id="PF15919"/>
    </source>
</evidence>
<dbReference type="InterPro" id="IPR035069">
    <property type="entry name" value="TTHA1013/TTHA0281-like"/>
</dbReference>
<dbReference type="AlphaFoldDB" id="A0A6J4LCE2"/>
<proteinExistence type="predicted"/>
<dbReference type="EMBL" id="CADCTW010000101">
    <property type="protein sequence ID" value="CAA9325135.1"/>
    <property type="molecule type" value="Genomic_DNA"/>
</dbReference>
<dbReference type="PANTHER" id="PTHR34504:SF2">
    <property type="entry name" value="UPF0150 PROTEIN SSL0259"/>
    <property type="match status" value="1"/>
</dbReference>
<dbReference type="InterPro" id="IPR031807">
    <property type="entry name" value="HicB-like"/>
</dbReference>
<dbReference type="InterPro" id="IPR051404">
    <property type="entry name" value="TA_system_antitoxin"/>
</dbReference>
<dbReference type="SUPFAM" id="SSF143100">
    <property type="entry name" value="TTHA1013/TTHA0281-like"/>
    <property type="match status" value="1"/>
</dbReference>
<dbReference type="Gene3D" id="3.30.160.250">
    <property type="match status" value="1"/>
</dbReference>
<protein>
    <recommendedName>
        <fullName evidence="1">HicB-like antitoxin of toxin-antitoxin system domain-containing protein</fullName>
    </recommendedName>
</protein>
<feature type="domain" description="HicB-like antitoxin of toxin-antitoxin system" evidence="1">
    <location>
        <begin position="3"/>
        <end position="52"/>
    </location>
</feature>
<gene>
    <name evidence="2" type="ORF">AVDCRST_MAG68-2042</name>
</gene>
<evidence type="ECO:0000313" key="2">
    <source>
        <dbReference type="EMBL" id="CAA9325135.1"/>
    </source>
</evidence>